<feature type="transmembrane region" description="Helical" evidence="1">
    <location>
        <begin position="61"/>
        <end position="88"/>
    </location>
</feature>
<feature type="transmembrane region" description="Helical" evidence="1">
    <location>
        <begin position="109"/>
        <end position="130"/>
    </location>
</feature>
<dbReference type="Pfam" id="PF03956">
    <property type="entry name" value="Lys_export"/>
    <property type="match status" value="1"/>
</dbReference>
<reference evidence="2 3" key="1">
    <citation type="journal article" date="2013" name="Int. J. Syst. Evol. Microbiol.">
        <title>Celerinatantimonas yamalensis sp. nov., a cold-adapted diazotrophic bacterium from a cold permafrost brine.</title>
        <authorList>
            <person name="Shcherbakova V."/>
            <person name="Chuvilskaya N."/>
            <person name="Rivkina E."/>
            <person name="Demidov N."/>
            <person name="Uchaeva V."/>
            <person name="Suetin S."/>
            <person name="Suzina N."/>
            <person name="Gilichinsky D."/>
        </authorList>
    </citation>
    <scope>NUCLEOTIDE SEQUENCE [LARGE SCALE GENOMIC DNA]</scope>
    <source>
        <strain evidence="2 3">C7</strain>
    </source>
</reference>
<dbReference type="PANTHER" id="PTHR35804">
    <property type="entry name" value="LYSINE EXPORTER LYSO"/>
    <property type="match status" value="1"/>
</dbReference>
<keyword evidence="3" id="KW-1185">Reference proteome</keyword>
<keyword evidence="1" id="KW-0472">Membrane</keyword>
<evidence type="ECO:0000256" key="1">
    <source>
        <dbReference type="SAM" id="Phobius"/>
    </source>
</evidence>
<dbReference type="EMBL" id="JBEQCT010000009">
    <property type="protein sequence ID" value="MFM2486581.1"/>
    <property type="molecule type" value="Genomic_DNA"/>
</dbReference>
<protein>
    <submittedName>
        <fullName evidence="2">Lysine exporter LysO family protein</fullName>
    </submittedName>
</protein>
<accession>A0ABW9GA74</accession>
<sequence>MLLNITFILAPLFIGYAISIKQTRLINWVNRACSKMIYLILTLMGYNLAFIDHLSANLTRLSMICGVFVGLVSLFNISALTMMHRYLVIPVNVSQSQKVRISPQMFKDSLFMVGLVAFGFIVGLIGHWHLPYQAQLSDYILMLLLALIGLQLRASELSLRQILLDHRGILIALTIIISTIPATLLAGWILDLPHPLALALGSGFGWYSLSGILISGQVNALMGSSAFFIDLFRELLAIFLIPLLMPFSAACAIGYGGATSMDFTLPIISRTGGARCVPVAIVSGFILSLACPALIAIWLSFYHP</sequence>
<dbReference type="RefSeq" id="WP_408624884.1">
    <property type="nucleotide sequence ID" value="NZ_JBEQCT010000009.1"/>
</dbReference>
<feature type="transmembrane region" description="Helical" evidence="1">
    <location>
        <begin position="277"/>
        <end position="301"/>
    </location>
</feature>
<name>A0ABW9GA74_9GAMM</name>
<feature type="transmembrane region" description="Helical" evidence="1">
    <location>
        <begin position="167"/>
        <end position="190"/>
    </location>
</feature>
<gene>
    <name evidence="2" type="ORF">ABUE30_16235</name>
</gene>
<comment type="caution">
    <text evidence="2">The sequence shown here is derived from an EMBL/GenBank/DDBJ whole genome shotgun (WGS) entry which is preliminary data.</text>
</comment>
<evidence type="ECO:0000313" key="3">
    <source>
        <dbReference type="Proteomes" id="UP001629953"/>
    </source>
</evidence>
<evidence type="ECO:0000313" key="2">
    <source>
        <dbReference type="EMBL" id="MFM2486581.1"/>
    </source>
</evidence>
<proteinExistence type="predicted"/>
<feature type="transmembrane region" description="Helical" evidence="1">
    <location>
        <begin position="136"/>
        <end position="155"/>
    </location>
</feature>
<feature type="transmembrane region" description="Helical" evidence="1">
    <location>
        <begin position="196"/>
        <end position="214"/>
    </location>
</feature>
<feature type="transmembrane region" description="Helical" evidence="1">
    <location>
        <begin position="235"/>
        <end position="257"/>
    </location>
</feature>
<feature type="transmembrane region" description="Helical" evidence="1">
    <location>
        <begin position="36"/>
        <end position="55"/>
    </location>
</feature>
<keyword evidence="1" id="KW-1133">Transmembrane helix</keyword>
<dbReference type="PANTHER" id="PTHR35804:SF1">
    <property type="entry name" value="LYSINE EXPORTER LYSO"/>
    <property type="match status" value="1"/>
</dbReference>
<dbReference type="InterPro" id="IPR005642">
    <property type="entry name" value="LysO"/>
</dbReference>
<dbReference type="Proteomes" id="UP001629953">
    <property type="component" value="Unassembled WGS sequence"/>
</dbReference>
<keyword evidence="1" id="KW-0812">Transmembrane</keyword>
<feature type="transmembrane region" description="Helical" evidence="1">
    <location>
        <begin position="6"/>
        <end position="24"/>
    </location>
</feature>
<organism evidence="2 3">
    <name type="scientific">Celerinatantimonas yamalensis</name>
    <dbReference type="NCBI Taxonomy" id="559956"/>
    <lineage>
        <taxon>Bacteria</taxon>
        <taxon>Pseudomonadati</taxon>
        <taxon>Pseudomonadota</taxon>
        <taxon>Gammaproteobacteria</taxon>
        <taxon>Celerinatantimonadaceae</taxon>
        <taxon>Celerinatantimonas</taxon>
    </lineage>
</organism>